<dbReference type="PANTHER" id="PTHR43033">
    <property type="entry name" value="TRNA(ILE)-LYSIDINE SYNTHASE-RELATED"/>
    <property type="match status" value="1"/>
</dbReference>
<comment type="caution">
    <text evidence="10">The sequence shown here is derived from an EMBL/GenBank/DDBJ whole genome shotgun (WGS) entry which is preliminary data.</text>
</comment>
<evidence type="ECO:0000256" key="7">
    <source>
        <dbReference type="ARBA" id="ARBA00048539"/>
    </source>
</evidence>
<keyword evidence="3 8" id="KW-0436">Ligase</keyword>
<evidence type="ECO:0000256" key="3">
    <source>
        <dbReference type="ARBA" id="ARBA00022598"/>
    </source>
</evidence>
<keyword evidence="6 8" id="KW-0067">ATP-binding</keyword>
<evidence type="ECO:0000256" key="5">
    <source>
        <dbReference type="ARBA" id="ARBA00022741"/>
    </source>
</evidence>
<evidence type="ECO:0000256" key="4">
    <source>
        <dbReference type="ARBA" id="ARBA00022694"/>
    </source>
</evidence>
<dbReference type="InterPro" id="IPR011063">
    <property type="entry name" value="TilS/TtcA_N"/>
</dbReference>
<dbReference type="NCBIfam" id="TIGR02433">
    <property type="entry name" value="lysidine_TilS_C"/>
    <property type="match status" value="1"/>
</dbReference>
<dbReference type="InterPro" id="IPR012795">
    <property type="entry name" value="tRNA_Ile_lys_synt_N"/>
</dbReference>
<evidence type="ECO:0000256" key="1">
    <source>
        <dbReference type="ARBA" id="ARBA00004496"/>
    </source>
</evidence>
<sequence length="435" mass="49979">MLANFKEHITSTMPFLMGKRLLLACSGGVDSVVLAHLCANIELNFAMAHCNFNLRGEESDGDETFVLDLASKLDVEVYVGRFETEAFAKEQGLSVQMAARELRYQWFDELLETKGYDYVLTAHHADDSLETFLINLSRGTGIDGLSGIPEVNGKVIRPLLPFSQNEVLEYANSEGVDWREDSSNASTKYLRNKIRHEIVPSLKELHPAFLQNFLNTQKHLEQTNDLASLYLNELRSKLFREWEGEIKISIAELKKLHPLDAHLYGLLKDFGFTEWEDVKNLLTATSGKKVMSKSHILLKDRDHLILSKIKNRVNVNHLVYLTEGTPDLPVQLKIEEVKTLDKQGENVIFLDKEKLNFPLVLRKRKNGDYFYPFGMEGKKKLSKFFKDEKIDQISKDKQWLLCSNNEIVWVVGKRADERFRVEESTQQIVKITQVK</sequence>
<dbReference type="PANTHER" id="PTHR43033:SF1">
    <property type="entry name" value="TRNA(ILE)-LYSIDINE SYNTHASE-RELATED"/>
    <property type="match status" value="1"/>
</dbReference>
<evidence type="ECO:0000256" key="2">
    <source>
        <dbReference type="ARBA" id="ARBA00022490"/>
    </source>
</evidence>
<evidence type="ECO:0000256" key="8">
    <source>
        <dbReference type="HAMAP-Rule" id="MF_01161"/>
    </source>
</evidence>
<dbReference type="HAMAP" id="MF_01161">
    <property type="entry name" value="tRNA_Ile_lys_synt"/>
    <property type="match status" value="1"/>
</dbReference>
<comment type="subcellular location">
    <subcellularLocation>
        <location evidence="1 8">Cytoplasm</location>
    </subcellularLocation>
</comment>
<dbReference type="EMBL" id="JARFVA010000001">
    <property type="protein sequence ID" value="MDF0705854.1"/>
    <property type="molecule type" value="Genomic_DNA"/>
</dbReference>
<gene>
    <name evidence="8 10" type="primary">tilS</name>
    <name evidence="10" type="ORF">PY091_01415</name>
</gene>
<dbReference type="SUPFAM" id="SSF56037">
    <property type="entry name" value="PheT/TilS domain"/>
    <property type="match status" value="1"/>
</dbReference>
<proteinExistence type="inferred from homology"/>
<comment type="function">
    <text evidence="8">Ligates lysine onto the cytidine present at position 34 of the AUA codon-specific tRNA(Ile) that contains the anticodon CAU, in an ATP-dependent manner. Cytidine is converted to lysidine, thus changing the amino acid specificity of the tRNA from methionine to isoleucine.</text>
</comment>
<keyword evidence="4 8" id="KW-0819">tRNA processing</keyword>
<comment type="similarity">
    <text evidence="8">Belongs to the tRNA(Ile)-lysidine synthase family.</text>
</comment>
<dbReference type="CDD" id="cd01992">
    <property type="entry name" value="TilS_N"/>
    <property type="match status" value="1"/>
</dbReference>
<dbReference type="SMART" id="SM00977">
    <property type="entry name" value="TilS_C"/>
    <property type="match status" value="1"/>
</dbReference>
<organism evidence="10 11">
    <name type="scientific">Flagellimonas okinawensis</name>
    <dbReference type="NCBI Taxonomy" id="3031324"/>
    <lineage>
        <taxon>Bacteria</taxon>
        <taxon>Pseudomonadati</taxon>
        <taxon>Bacteroidota</taxon>
        <taxon>Flavobacteriia</taxon>
        <taxon>Flavobacteriales</taxon>
        <taxon>Flavobacteriaceae</taxon>
        <taxon>Flagellimonas</taxon>
    </lineage>
</organism>
<dbReference type="Pfam" id="PF01171">
    <property type="entry name" value="ATP_bind_3"/>
    <property type="match status" value="1"/>
</dbReference>
<keyword evidence="5 8" id="KW-0547">Nucleotide-binding</keyword>
<dbReference type="Pfam" id="PF11734">
    <property type="entry name" value="TilS_C"/>
    <property type="match status" value="1"/>
</dbReference>
<dbReference type="InterPro" id="IPR012094">
    <property type="entry name" value="tRNA_Ile_lys_synt"/>
</dbReference>
<comment type="domain">
    <text evidence="8">The N-terminal region contains the highly conserved SGGXDS motif, predicted to be a P-loop motif involved in ATP binding.</text>
</comment>
<keyword evidence="11" id="KW-1185">Reference proteome</keyword>
<evidence type="ECO:0000313" key="11">
    <source>
        <dbReference type="Proteomes" id="UP001217083"/>
    </source>
</evidence>
<dbReference type="Gene3D" id="3.40.50.620">
    <property type="entry name" value="HUPs"/>
    <property type="match status" value="1"/>
</dbReference>
<dbReference type="RefSeq" id="WP_275647970.1">
    <property type="nucleotide sequence ID" value="NZ_JARFVA010000001.1"/>
</dbReference>
<name>A0ABT5XIY7_9FLAO</name>
<dbReference type="EC" id="6.3.4.19" evidence="8"/>
<evidence type="ECO:0000259" key="9">
    <source>
        <dbReference type="SMART" id="SM00977"/>
    </source>
</evidence>
<dbReference type="SUPFAM" id="SSF52402">
    <property type="entry name" value="Adenine nucleotide alpha hydrolases-like"/>
    <property type="match status" value="1"/>
</dbReference>
<evidence type="ECO:0000313" key="10">
    <source>
        <dbReference type="EMBL" id="MDF0705854.1"/>
    </source>
</evidence>
<dbReference type="Proteomes" id="UP001217083">
    <property type="component" value="Unassembled WGS sequence"/>
</dbReference>
<keyword evidence="2 8" id="KW-0963">Cytoplasm</keyword>
<reference evidence="10 11" key="1">
    <citation type="submission" date="2023-03" db="EMBL/GenBank/DDBJ databases">
        <title>Muricauda XX sp. nov. and Muricauda XXX sp. nov., two novel species isolated from Okinawa Trough.</title>
        <authorList>
            <person name="Cao W."/>
            <person name="Deng X."/>
        </authorList>
    </citation>
    <scope>NUCLEOTIDE SEQUENCE [LARGE SCALE GENOMIC DNA]</scope>
    <source>
        <strain evidence="10 11">81s02</strain>
    </source>
</reference>
<dbReference type="InterPro" id="IPR012796">
    <property type="entry name" value="Lysidine-tRNA-synth_C"/>
</dbReference>
<dbReference type="NCBIfam" id="TIGR02432">
    <property type="entry name" value="lysidine_TilS_N"/>
    <property type="match status" value="1"/>
</dbReference>
<accession>A0ABT5XIY7</accession>
<protein>
    <recommendedName>
        <fullName evidence="8">tRNA(Ile)-lysidine synthase</fullName>
        <ecNumber evidence="8">6.3.4.19</ecNumber>
    </recommendedName>
    <alternativeName>
        <fullName evidence="8">tRNA(Ile)-2-lysyl-cytidine synthase</fullName>
    </alternativeName>
    <alternativeName>
        <fullName evidence="8">tRNA(Ile)-lysidine synthetase</fullName>
    </alternativeName>
</protein>
<dbReference type="GO" id="GO:0032267">
    <property type="term" value="F:tRNA(Ile)-lysidine synthase activity"/>
    <property type="evidence" value="ECO:0007669"/>
    <property type="project" value="UniProtKB-EC"/>
</dbReference>
<feature type="domain" description="Lysidine-tRNA(Ile) synthetase C-terminal" evidence="9">
    <location>
        <begin position="359"/>
        <end position="431"/>
    </location>
</feature>
<dbReference type="InterPro" id="IPR014729">
    <property type="entry name" value="Rossmann-like_a/b/a_fold"/>
</dbReference>
<comment type="catalytic activity">
    <reaction evidence="7 8">
        <text>cytidine(34) in tRNA(Ile2) + L-lysine + ATP = lysidine(34) in tRNA(Ile2) + AMP + diphosphate + H(+)</text>
        <dbReference type="Rhea" id="RHEA:43744"/>
        <dbReference type="Rhea" id="RHEA-COMP:10625"/>
        <dbReference type="Rhea" id="RHEA-COMP:10670"/>
        <dbReference type="ChEBI" id="CHEBI:15378"/>
        <dbReference type="ChEBI" id="CHEBI:30616"/>
        <dbReference type="ChEBI" id="CHEBI:32551"/>
        <dbReference type="ChEBI" id="CHEBI:33019"/>
        <dbReference type="ChEBI" id="CHEBI:82748"/>
        <dbReference type="ChEBI" id="CHEBI:83665"/>
        <dbReference type="ChEBI" id="CHEBI:456215"/>
        <dbReference type="EC" id="6.3.4.19"/>
    </reaction>
</comment>
<feature type="binding site" evidence="8">
    <location>
        <begin position="26"/>
        <end position="31"/>
    </location>
    <ligand>
        <name>ATP</name>
        <dbReference type="ChEBI" id="CHEBI:30616"/>
    </ligand>
</feature>
<evidence type="ECO:0000256" key="6">
    <source>
        <dbReference type="ARBA" id="ARBA00022840"/>
    </source>
</evidence>